<protein>
    <submittedName>
        <fullName evidence="1">Uncharacterized protein</fullName>
    </submittedName>
</protein>
<sequence length="34" mass="3947">MPQHSELARQSTQVQIDIDAKVSKKYDNTMTVKR</sequence>
<dbReference type="STRING" id="167879.CPS_3989"/>
<dbReference type="EMBL" id="CP000083">
    <property type="protein sequence ID" value="AAZ26416.1"/>
    <property type="molecule type" value="Genomic_DNA"/>
</dbReference>
<reference evidence="1" key="1">
    <citation type="journal article" date="2005" name="Proc. Natl. Acad. Sci. U.S.A.">
        <title>The psychrophilic lifestyle as revealed by the genome sequence of Colwellia psychrerythraea 34H through genomic and proteomic analyses.</title>
        <authorList>
            <person name="Methe B.A."/>
            <person name="Nelson K.E."/>
            <person name="Deming J.W."/>
            <person name="Momen B."/>
            <person name="Melamud E."/>
            <person name="Zhang X."/>
            <person name="Moult J."/>
            <person name="Madupu R."/>
            <person name="Nelson W.C."/>
            <person name="Dodson R.J."/>
            <person name="Brinkac L.M."/>
            <person name="Daugherty S.C."/>
            <person name="Durkin A.S."/>
            <person name="DeBoy R.T."/>
            <person name="Kolonay J.F."/>
            <person name="Sullivan S.A."/>
            <person name="Zhou L."/>
            <person name="Davidsen T.M."/>
            <person name="Wu M."/>
            <person name="Huston A.L."/>
            <person name="Lewis M."/>
            <person name="Weaver B."/>
            <person name="Weidman J.F."/>
            <person name="Khouri H."/>
            <person name="Utterback T.R."/>
            <person name="Feldblyum T.V."/>
            <person name="Fraser C.M."/>
        </authorList>
    </citation>
    <scope>NUCLEOTIDE SEQUENCE [LARGE SCALE GENOMIC DNA]</scope>
    <source>
        <strain evidence="1">34H</strain>
    </source>
</reference>
<dbReference type="Proteomes" id="UP000000547">
    <property type="component" value="Chromosome"/>
</dbReference>
<accession>Q47X23</accession>
<dbReference type="AlphaFoldDB" id="Q47X23"/>
<organism evidence="1 2">
    <name type="scientific">Colwellia psychrerythraea (strain 34H / ATCC BAA-681)</name>
    <name type="common">Vibrio psychroerythus</name>
    <dbReference type="NCBI Taxonomy" id="167879"/>
    <lineage>
        <taxon>Bacteria</taxon>
        <taxon>Pseudomonadati</taxon>
        <taxon>Pseudomonadota</taxon>
        <taxon>Gammaproteobacteria</taxon>
        <taxon>Alteromonadales</taxon>
        <taxon>Colwelliaceae</taxon>
        <taxon>Colwellia</taxon>
    </lineage>
</organism>
<evidence type="ECO:0000313" key="1">
    <source>
        <dbReference type="EMBL" id="AAZ26416.1"/>
    </source>
</evidence>
<proteinExistence type="predicted"/>
<evidence type="ECO:0000313" key="2">
    <source>
        <dbReference type="Proteomes" id="UP000000547"/>
    </source>
</evidence>
<dbReference type="KEGG" id="cps:CPS_3989"/>
<dbReference type="HOGENOM" id="CLU_3373169_0_0_6"/>
<name>Q47X23_COLP3</name>
<gene>
    <name evidence="1" type="ordered locus">CPS_3989</name>
</gene>